<evidence type="ECO:0000313" key="3">
    <source>
        <dbReference type="Proteomes" id="UP001185012"/>
    </source>
</evidence>
<gene>
    <name evidence="2" type="ORF">JOE21_003399</name>
</gene>
<organism evidence="2 3">
    <name type="scientific">Desmospora profundinema</name>
    <dbReference type="NCBI Taxonomy" id="1571184"/>
    <lineage>
        <taxon>Bacteria</taxon>
        <taxon>Bacillati</taxon>
        <taxon>Bacillota</taxon>
        <taxon>Bacilli</taxon>
        <taxon>Bacillales</taxon>
        <taxon>Thermoactinomycetaceae</taxon>
        <taxon>Desmospora</taxon>
    </lineage>
</organism>
<comment type="caution">
    <text evidence="2">The sequence shown here is derived from an EMBL/GenBank/DDBJ whole genome shotgun (WGS) entry which is preliminary data.</text>
</comment>
<dbReference type="InterPro" id="IPR011234">
    <property type="entry name" value="Fumarylacetoacetase-like_C"/>
</dbReference>
<dbReference type="RefSeq" id="WP_309868399.1">
    <property type="nucleotide sequence ID" value="NZ_JAVDQG010000009.1"/>
</dbReference>
<dbReference type="Proteomes" id="UP001185012">
    <property type="component" value="Unassembled WGS sequence"/>
</dbReference>
<dbReference type="Gene3D" id="3.90.850.10">
    <property type="entry name" value="Fumarylacetoacetase-like, C-terminal domain"/>
    <property type="match status" value="1"/>
</dbReference>
<reference evidence="2 3" key="1">
    <citation type="submission" date="2023-07" db="EMBL/GenBank/DDBJ databases">
        <title>Genomic Encyclopedia of Type Strains, Phase IV (KMG-IV): sequencing the most valuable type-strain genomes for metagenomic binning, comparative biology and taxonomic classification.</title>
        <authorList>
            <person name="Goeker M."/>
        </authorList>
    </citation>
    <scope>NUCLEOTIDE SEQUENCE [LARGE SCALE GENOMIC DNA]</scope>
    <source>
        <strain evidence="2 3">DSM 45903</strain>
    </source>
</reference>
<dbReference type="PANTHER" id="PTHR43211:SF1">
    <property type="entry name" value="BLL6422 PROTEIN"/>
    <property type="match status" value="1"/>
</dbReference>
<proteinExistence type="predicted"/>
<feature type="domain" description="Fumarylacetoacetase-like C-terminal" evidence="1">
    <location>
        <begin position="114"/>
        <end position="334"/>
    </location>
</feature>
<dbReference type="EMBL" id="JAVDQG010000009">
    <property type="protein sequence ID" value="MDR6227384.1"/>
    <property type="molecule type" value="Genomic_DNA"/>
</dbReference>
<protein>
    <submittedName>
        <fullName evidence="2">2-keto-4-pentenoate hydratase/2-oxohepta-3-ene-1,7-dioic acid hydratase in catechol pathway</fullName>
    </submittedName>
</protein>
<name>A0ABU1ITY6_9BACL</name>
<dbReference type="SUPFAM" id="SSF56529">
    <property type="entry name" value="FAH"/>
    <property type="match status" value="1"/>
</dbReference>
<dbReference type="InterPro" id="IPR036663">
    <property type="entry name" value="Fumarylacetoacetase_C_sf"/>
</dbReference>
<sequence>MKLVTYQIGPLNANVHQSEEHLHRLGWLTDGNILDIARAWKWAKTEKKWRVEGPPPHSMLELLDREEDGLYQLRRIWEVVRAEDWSSIQVEGEPLAIAAGEARLLAPLPVPRTFRDFYAFEAHVKTARARRGLDMVPEWYQFPVFYFSHPYTLLGPEDPVPVPATRALDYELEIAFIIGKKGRDIPTEKAMDHIAGVCVLNDWSARDLQREEMKVGLGPAKGKDFATSLGPALVTLDELEDRREGDRWNLEMTARVNGRQLSKGNVRDLTFSFGDMVERASRDCLLRPGELVGSGTVGTGCILELGEETHRWLKAGDIVELEIERLGVLRNRIVPGNNHLTE</sequence>
<dbReference type="Pfam" id="PF01557">
    <property type="entry name" value="FAA_hydrolase"/>
    <property type="match status" value="1"/>
</dbReference>
<evidence type="ECO:0000313" key="2">
    <source>
        <dbReference type="EMBL" id="MDR6227384.1"/>
    </source>
</evidence>
<evidence type="ECO:0000259" key="1">
    <source>
        <dbReference type="Pfam" id="PF01557"/>
    </source>
</evidence>
<accession>A0ABU1ITY6</accession>
<dbReference type="PANTHER" id="PTHR43211">
    <property type="entry name" value="FUMARYLACETOACETATE HYDROLASE"/>
    <property type="match status" value="1"/>
</dbReference>
<keyword evidence="3" id="KW-1185">Reference proteome</keyword>